<feature type="transmembrane region" description="Helical" evidence="8">
    <location>
        <begin position="54"/>
        <end position="79"/>
    </location>
</feature>
<proteinExistence type="inferred from homology"/>
<keyword evidence="9" id="KW-1185">Reference proteome</keyword>
<feature type="compositionally biased region" description="Low complexity" evidence="7">
    <location>
        <begin position="185"/>
        <end position="204"/>
    </location>
</feature>
<evidence type="ECO:0000256" key="8">
    <source>
        <dbReference type="SAM" id="Phobius"/>
    </source>
</evidence>
<name>A0AAJ7WKQ4_PETMA</name>
<dbReference type="SUPFAM" id="SSF103481">
    <property type="entry name" value="Multidrug resistance efflux transporter EmrE"/>
    <property type="match status" value="1"/>
</dbReference>
<comment type="similarity">
    <text evidence="2">Belongs to the nucleotide-sugar transporter family. SLC35A subfamily.</text>
</comment>
<comment type="subcellular location">
    <subcellularLocation>
        <location evidence="1">Golgi apparatus membrane</location>
        <topology evidence="1">Multi-pass membrane protein</topology>
    </subcellularLocation>
</comment>
<dbReference type="GO" id="GO:0015165">
    <property type="term" value="F:pyrimidine nucleotide-sugar transmembrane transporter activity"/>
    <property type="evidence" value="ECO:0007669"/>
    <property type="project" value="InterPro"/>
</dbReference>
<evidence type="ECO:0000256" key="4">
    <source>
        <dbReference type="ARBA" id="ARBA00022692"/>
    </source>
</evidence>
<keyword evidence="3" id="KW-0762">Sugar transport</keyword>
<evidence type="ECO:0000256" key="2">
    <source>
        <dbReference type="ARBA" id="ARBA00009976"/>
    </source>
</evidence>
<dbReference type="AlphaFoldDB" id="A0AAJ7WKQ4"/>
<accession>A0AAJ7WKQ4</accession>
<sequence>MGSCCRVWGYSRPSQWGYGPPWLRALALGAIYVSLSSSRVLLIKMSSSSGGFEFLPASVNLAAEGLKLIVCLVLTIHTFLRDARPLRELCGCVRSLRELVTTLRWAVPGFLYCVDNLVAFYVVALLHPAVAVLLGNFVIVTTALLFRIILKRHLSSVQWAIIAILFLAIVGLGMDNEASGPHRITSSTTTTITTTTNSSNGNSSLRINDRTMAPTFDVTDGGLRRGRRGLGRLPDEPPKSPWLLHRLADGGSDDGGRRGLRGGLRRGLRRGRRGLPDEPPKSSRLLPCLADGGGCRRGRGGLPDEPPKSSRLLPRLADGGGRRRGRGGLPDEPPKSPRLLPRLADGGGRRRGRGGLPDEPPTPTATATATAPPPLPPHWPGRLPHPAHALVLLQCVVASAANVYNEKIFKERLPAGAGVAGVTGGSESIFLQSTRLYGFGVAFNAVPLVLQARRRRAAAAAAGAFGGHGLASAALVAVTALQGLAVAFILKFRDNMFHVLAAQMSAVAVAALSAALLAFRPGPPFLVHAAVVPLAVFAYAGAGRGGHGGGGGGGERDEDGKVCVVRMDGEELQSLTKPHGDESESDSL</sequence>
<reference evidence="10" key="1">
    <citation type="submission" date="2025-08" db="UniProtKB">
        <authorList>
            <consortium name="RefSeq"/>
        </authorList>
    </citation>
    <scope>IDENTIFICATION</scope>
    <source>
        <tissue evidence="10">Sperm</tissue>
    </source>
</reference>
<dbReference type="InterPro" id="IPR007271">
    <property type="entry name" value="Nuc_sug_transpt"/>
</dbReference>
<dbReference type="InterPro" id="IPR037185">
    <property type="entry name" value="EmrE-like"/>
</dbReference>
<dbReference type="GO" id="GO:0000139">
    <property type="term" value="C:Golgi membrane"/>
    <property type="evidence" value="ECO:0007669"/>
    <property type="project" value="UniProtKB-SubCell"/>
</dbReference>
<keyword evidence="6 8" id="KW-0472">Membrane</keyword>
<feature type="region of interest" description="Disordered" evidence="7">
    <location>
        <begin position="183"/>
        <end position="381"/>
    </location>
</feature>
<evidence type="ECO:0000256" key="6">
    <source>
        <dbReference type="ARBA" id="ARBA00023136"/>
    </source>
</evidence>
<dbReference type="RefSeq" id="XP_032801349.1">
    <property type="nucleotide sequence ID" value="XM_032945458.1"/>
</dbReference>
<evidence type="ECO:0000256" key="1">
    <source>
        <dbReference type="ARBA" id="ARBA00004653"/>
    </source>
</evidence>
<keyword evidence="5 8" id="KW-1133">Transmembrane helix</keyword>
<protein>
    <submittedName>
        <fullName evidence="10">Probable UDP-sugar transporter protein SLC35A5</fullName>
    </submittedName>
</protein>
<feature type="transmembrane region" description="Helical" evidence="8">
    <location>
        <begin position="22"/>
        <end position="42"/>
    </location>
</feature>
<evidence type="ECO:0000313" key="10">
    <source>
        <dbReference type="RefSeq" id="XP_032801349.1"/>
    </source>
</evidence>
<gene>
    <name evidence="10" type="primary">SLC35A5</name>
</gene>
<evidence type="ECO:0000256" key="7">
    <source>
        <dbReference type="SAM" id="MobiDB-lite"/>
    </source>
</evidence>
<dbReference type="Pfam" id="PF04142">
    <property type="entry name" value="Nuc_sug_transp"/>
    <property type="match status" value="2"/>
</dbReference>
<feature type="transmembrane region" description="Helical" evidence="8">
    <location>
        <begin position="157"/>
        <end position="174"/>
    </location>
</feature>
<dbReference type="KEGG" id="pmrn:116938345"/>
<keyword evidence="3" id="KW-0813">Transport</keyword>
<feature type="transmembrane region" description="Helical" evidence="8">
    <location>
        <begin position="525"/>
        <end position="542"/>
    </location>
</feature>
<evidence type="ECO:0000256" key="5">
    <source>
        <dbReference type="ARBA" id="ARBA00022989"/>
    </source>
</evidence>
<evidence type="ECO:0000313" key="9">
    <source>
        <dbReference type="Proteomes" id="UP001318040"/>
    </source>
</evidence>
<feature type="transmembrane region" description="Helical" evidence="8">
    <location>
        <begin position="118"/>
        <end position="145"/>
    </location>
</feature>
<dbReference type="CTD" id="55032"/>
<organism evidence="9 10">
    <name type="scientific">Petromyzon marinus</name>
    <name type="common">Sea lamprey</name>
    <dbReference type="NCBI Taxonomy" id="7757"/>
    <lineage>
        <taxon>Eukaryota</taxon>
        <taxon>Metazoa</taxon>
        <taxon>Chordata</taxon>
        <taxon>Craniata</taxon>
        <taxon>Vertebrata</taxon>
        <taxon>Cyclostomata</taxon>
        <taxon>Hyperoartia</taxon>
        <taxon>Petromyzontiformes</taxon>
        <taxon>Petromyzontidae</taxon>
        <taxon>Petromyzon</taxon>
    </lineage>
</organism>
<feature type="compositionally biased region" description="Basic residues" evidence="7">
    <location>
        <begin position="258"/>
        <end position="273"/>
    </location>
</feature>
<dbReference type="PANTHER" id="PTHR10231">
    <property type="entry name" value="NUCLEOTIDE-SUGAR TRANSMEMBRANE TRANSPORTER"/>
    <property type="match status" value="1"/>
</dbReference>
<dbReference type="Proteomes" id="UP001318040">
    <property type="component" value="Unplaced"/>
</dbReference>
<evidence type="ECO:0000256" key="3">
    <source>
        <dbReference type="ARBA" id="ARBA00022597"/>
    </source>
</evidence>
<feature type="transmembrane region" description="Helical" evidence="8">
    <location>
        <begin position="470"/>
        <end position="490"/>
    </location>
</feature>
<feature type="transmembrane region" description="Helical" evidence="8">
    <location>
        <begin position="497"/>
        <end position="519"/>
    </location>
</feature>
<keyword evidence="4 8" id="KW-0812">Transmembrane</keyword>